<accession>A0ABV7H7J1</accession>
<feature type="transmembrane region" description="Helical" evidence="3">
    <location>
        <begin position="214"/>
        <end position="233"/>
    </location>
</feature>
<dbReference type="Pfam" id="PF00990">
    <property type="entry name" value="GGDEF"/>
    <property type="match status" value="1"/>
</dbReference>
<dbReference type="PROSITE" id="PS50887">
    <property type="entry name" value="GGDEF"/>
    <property type="match status" value="1"/>
</dbReference>
<protein>
    <recommendedName>
        <fullName evidence="1">diguanylate cyclase</fullName>
        <ecNumber evidence="1">2.7.7.65</ecNumber>
    </recommendedName>
</protein>
<feature type="domain" description="GGDEF" evidence="4">
    <location>
        <begin position="281"/>
        <end position="403"/>
    </location>
</feature>
<dbReference type="SUPFAM" id="SSF55073">
    <property type="entry name" value="Nucleotide cyclase"/>
    <property type="match status" value="1"/>
</dbReference>
<dbReference type="InterPro" id="IPR043128">
    <property type="entry name" value="Rev_trsase/Diguanyl_cyclase"/>
</dbReference>
<name>A0ABV7H7J1_9BURK</name>
<evidence type="ECO:0000256" key="2">
    <source>
        <dbReference type="ARBA" id="ARBA00034247"/>
    </source>
</evidence>
<keyword evidence="5" id="KW-0808">Transferase</keyword>
<dbReference type="InterPro" id="IPR029787">
    <property type="entry name" value="Nucleotide_cyclase"/>
</dbReference>
<keyword evidence="3" id="KW-1133">Transmembrane helix</keyword>
<dbReference type="RefSeq" id="WP_377304852.1">
    <property type="nucleotide sequence ID" value="NZ_CP180191.1"/>
</dbReference>
<dbReference type="CDD" id="cd01949">
    <property type="entry name" value="GGDEF"/>
    <property type="match status" value="1"/>
</dbReference>
<evidence type="ECO:0000313" key="6">
    <source>
        <dbReference type="Proteomes" id="UP001595556"/>
    </source>
</evidence>
<feature type="transmembrane region" description="Helical" evidence="3">
    <location>
        <begin position="25"/>
        <end position="50"/>
    </location>
</feature>
<reference evidence="6" key="1">
    <citation type="journal article" date="2019" name="Int. J. Syst. Evol. Microbiol.">
        <title>The Global Catalogue of Microorganisms (GCM) 10K type strain sequencing project: providing services to taxonomists for standard genome sequencing and annotation.</title>
        <authorList>
            <consortium name="The Broad Institute Genomics Platform"/>
            <consortium name="The Broad Institute Genome Sequencing Center for Infectious Disease"/>
            <person name="Wu L."/>
            <person name="Ma J."/>
        </authorList>
    </citation>
    <scope>NUCLEOTIDE SEQUENCE [LARGE SCALE GENOMIC DNA]</scope>
    <source>
        <strain evidence="6">KCTC 52168</strain>
    </source>
</reference>
<dbReference type="EC" id="2.7.7.65" evidence="1"/>
<keyword evidence="5" id="KW-0548">Nucleotidyltransferase</keyword>
<sequence length="439" mass="47381">MDRKNTPAGGDPMGMRRRGGLRRDLLRDALLAGLIILLAIALIVVLRFGALADTRTQAQVQKAEEISAVASDLQLQALELARWQAALAFEFMQSAGPVSADAEALQAFNRARGRYAELLSRMAALQPPGSPGSLVAPLRTQLDQFDALHGELLSRLARPGSNASLEALGVLLVAEQQTINALMALSGQTAASARESALTLNQIQESRDVALRRLLMGLIGLIIGLAVLLIILLRRSLVRQQELLDRLESLARTDALTQLPNRRAFEERLALEMSRAQRSGGPLCLAIIDLDRFKRFNDTFGHPQGDALLKEAGHAWGLHLRPADLLARYGGEEFAVLLPDCALHDAQLMLLRLLAATPQSQTFSAGVTLWRRGDDAARMIERADRALYGAKDAGRARIMNEFGQVLVPGTAVPPLNIDLTIAARDSSSPGASASDSSNP</sequence>
<evidence type="ECO:0000313" key="5">
    <source>
        <dbReference type="EMBL" id="MFC3148688.1"/>
    </source>
</evidence>
<dbReference type="EMBL" id="JBHRTI010000007">
    <property type="protein sequence ID" value="MFC3148688.1"/>
    <property type="molecule type" value="Genomic_DNA"/>
</dbReference>
<dbReference type="Proteomes" id="UP001595556">
    <property type="component" value="Unassembled WGS sequence"/>
</dbReference>
<gene>
    <name evidence="5" type="ORF">ACFOEN_13735</name>
</gene>
<comment type="catalytic activity">
    <reaction evidence="2">
        <text>2 GTP = 3',3'-c-di-GMP + 2 diphosphate</text>
        <dbReference type="Rhea" id="RHEA:24898"/>
        <dbReference type="ChEBI" id="CHEBI:33019"/>
        <dbReference type="ChEBI" id="CHEBI:37565"/>
        <dbReference type="ChEBI" id="CHEBI:58805"/>
        <dbReference type="EC" id="2.7.7.65"/>
    </reaction>
</comment>
<dbReference type="InterPro" id="IPR050469">
    <property type="entry name" value="Diguanylate_Cyclase"/>
</dbReference>
<dbReference type="NCBIfam" id="TIGR00254">
    <property type="entry name" value="GGDEF"/>
    <property type="match status" value="1"/>
</dbReference>
<evidence type="ECO:0000256" key="3">
    <source>
        <dbReference type="SAM" id="Phobius"/>
    </source>
</evidence>
<keyword evidence="6" id="KW-1185">Reference proteome</keyword>
<dbReference type="GO" id="GO:0052621">
    <property type="term" value="F:diguanylate cyclase activity"/>
    <property type="evidence" value="ECO:0007669"/>
    <property type="project" value="UniProtKB-EC"/>
</dbReference>
<keyword evidence="3" id="KW-0472">Membrane</keyword>
<dbReference type="InterPro" id="IPR000160">
    <property type="entry name" value="GGDEF_dom"/>
</dbReference>
<dbReference type="SMART" id="SM00267">
    <property type="entry name" value="GGDEF"/>
    <property type="match status" value="1"/>
</dbReference>
<dbReference type="PANTHER" id="PTHR45138:SF9">
    <property type="entry name" value="DIGUANYLATE CYCLASE DGCM-RELATED"/>
    <property type="match status" value="1"/>
</dbReference>
<dbReference type="PANTHER" id="PTHR45138">
    <property type="entry name" value="REGULATORY COMPONENTS OF SENSORY TRANSDUCTION SYSTEM"/>
    <property type="match status" value="1"/>
</dbReference>
<comment type="caution">
    <text evidence="5">The sequence shown here is derived from an EMBL/GenBank/DDBJ whole genome shotgun (WGS) entry which is preliminary data.</text>
</comment>
<evidence type="ECO:0000256" key="1">
    <source>
        <dbReference type="ARBA" id="ARBA00012528"/>
    </source>
</evidence>
<dbReference type="Gene3D" id="3.30.70.270">
    <property type="match status" value="1"/>
</dbReference>
<evidence type="ECO:0000259" key="4">
    <source>
        <dbReference type="PROSITE" id="PS50887"/>
    </source>
</evidence>
<organism evidence="5 6">
    <name type="scientific">Piscinibacterium candidicorallinum</name>
    <dbReference type="NCBI Taxonomy" id="1793872"/>
    <lineage>
        <taxon>Bacteria</taxon>
        <taxon>Pseudomonadati</taxon>
        <taxon>Pseudomonadota</taxon>
        <taxon>Betaproteobacteria</taxon>
        <taxon>Burkholderiales</taxon>
        <taxon>Piscinibacterium</taxon>
    </lineage>
</organism>
<keyword evidence="3" id="KW-0812">Transmembrane</keyword>
<proteinExistence type="predicted"/>